<feature type="transmembrane region" description="Helical" evidence="6">
    <location>
        <begin position="149"/>
        <end position="172"/>
    </location>
</feature>
<evidence type="ECO:0000259" key="7">
    <source>
        <dbReference type="PROSITE" id="PS51225"/>
    </source>
</evidence>
<evidence type="ECO:0000256" key="4">
    <source>
        <dbReference type="ARBA" id="ARBA00023136"/>
    </source>
</evidence>
<dbReference type="Pfam" id="PF01284">
    <property type="entry name" value="MARVEL"/>
    <property type="match status" value="1"/>
</dbReference>
<dbReference type="AlphaFoldDB" id="A0A8J2NV93"/>
<feature type="transmembrane region" description="Helical" evidence="6">
    <location>
        <begin position="192"/>
        <end position="213"/>
    </location>
</feature>
<evidence type="ECO:0000313" key="9">
    <source>
        <dbReference type="Proteomes" id="UP000708208"/>
    </source>
</evidence>
<organism evidence="8 9">
    <name type="scientific">Allacma fusca</name>
    <dbReference type="NCBI Taxonomy" id="39272"/>
    <lineage>
        <taxon>Eukaryota</taxon>
        <taxon>Metazoa</taxon>
        <taxon>Ecdysozoa</taxon>
        <taxon>Arthropoda</taxon>
        <taxon>Hexapoda</taxon>
        <taxon>Collembola</taxon>
        <taxon>Symphypleona</taxon>
        <taxon>Sminthuridae</taxon>
        <taxon>Allacma</taxon>
    </lineage>
</organism>
<dbReference type="Proteomes" id="UP000708208">
    <property type="component" value="Unassembled WGS sequence"/>
</dbReference>
<reference evidence="8" key="1">
    <citation type="submission" date="2021-06" db="EMBL/GenBank/DDBJ databases">
        <authorList>
            <person name="Hodson N. C."/>
            <person name="Mongue J. A."/>
            <person name="Jaron S. K."/>
        </authorList>
    </citation>
    <scope>NUCLEOTIDE SEQUENCE</scope>
</reference>
<dbReference type="OrthoDB" id="6481667at2759"/>
<dbReference type="PANTHER" id="PTHR22776:SF15">
    <property type="entry name" value="CKLF-LIKE MARVEL TRANSMEMBRANE DOMAIN-CONTAINING PROTEIN 2"/>
    <property type="match status" value="1"/>
</dbReference>
<evidence type="ECO:0000256" key="2">
    <source>
        <dbReference type="ARBA" id="ARBA00022692"/>
    </source>
</evidence>
<dbReference type="GO" id="GO:0016020">
    <property type="term" value="C:membrane"/>
    <property type="evidence" value="ECO:0007669"/>
    <property type="project" value="UniProtKB-SubCell"/>
</dbReference>
<proteinExistence type="predicted"/>
<evidence type="ECO:0000313" key="8">
    <source>
        <dbReference type="EMBL" id="CAG7719822.1"/>
    </source>
</evidence>
<feature type="transmembrane region" description="Helical" evidence="6">
    <location>
        <begin position="110"/>
        <end position="129"/>
    </location>
</feature>
<keyword evidence="4 5" id="KW-0472">Membrane</keyword>
<keyword evidence="9" id="KW-1185">Reference proteome</keyword>
<sequence length="219" mass="24004">MSHTVTVTRTTTTTSTSAILLNIGYFKTVPGILKVLHVILGVIAVALVGHYISFHKNVYRTYQPEHSLFVPELFFLLIATTCMIASFLLLVSCLISIATATILPKTVFEVVYHLVATVTLLIASIVYIVEVNNSFKAYYKGNNYNLRIAAAEVIFFAPLIFLLLVASANLMGVVVARNKGYHDPEPGYGAKIFSGVLGIVNSVLYGVATFFAYRNWKSG</sequence>
<protein>
    <recommendedName>
        <fullName evidence="7">MARVEL domain-containing protein</fullName>
    </recommendedName>
</protein>
<dbReference type="InterPro" id="IPR008253">
    <property type="entry name" value="Marvel"/>
</dbReference>
<keyword evidence="3 6" id="KW-1133">Transmembrane helix</keyword>
<comment type="caution">
    <text evidence="8">The sequence shown here is derived from an EMBL/GenBank/DDBJ whole genome shotgun (WGS) entry which is preliminary data.</text>
</comment>
<gene>
    <name evidence="8" type="ORF">AFUS01_LOCUS9126</name>
</gene>
<keyword evidence="2 5" id="KW-0812">Transmembrane</keyword>
<dbReference type="PROSITE" id="PS51225">
    <property type="entry name" value="MARVEL"/>
    <property type="match status" value="1"/>
</dbReference>
<evidence type="ECO:0000256" key="1">
    <source>
        <dbReference type="ARBA" id="ARBA00004141"/>
    </source>
</evidence>
<comment type="subcellular location">
    <subcellularLocation>
        <location evidence="1">Membrane</location>
        <topology evidence="1">Multi-pass membrane protein</topology>
    </subcellularLocation>
</comment>
<dbReference type="EMBL" id="CAJVCH010064825">
    <property type="protein sequence ID" value="CAG7719822.1"/>
    <property type="molecule type" value="Genomic_DNA"/>
</dbReference>
<feature type="transmembrane region" description="Helical" evidence="6">
    <location>
        <begin position="73"/>
        <end position="98"/>
    </location>
</feature>
<feature type="domain" description="MARVEL" evidence="7">
    <location>
        <begin position="25"/>
        <end position="217"/>
    </location>
</feature>
<dbReference type="InterPro" id="IPR050578">
    <property type="entry name" value="MARVEL-CKLF_proteins"/>
</dbReference>
<accession>A0A8J2NV93</accession>
<feature type="transmembrane region" description="Helical" evidence="6">
    <location>
        <begin position="31"/>
        <end position="52"/>
    </location>
</feature>
<evidence type="ECO:0000256" key="6">
    <source>
        <dbReference type="SAM" id="Phobius"/>
    </source>
</evidence>
<name>A0A8J2NV93_9HEXA</name>
<evidence type="ECO:0000256" key="5">
    <source>
        <dbReference type="PROSITE-ProRule" id="PRU00581"/>
    </source>
</evidence>
<evidence type="ECO:0000256" key="3">
    <source>
        <dbReference type="ARBA" id="ARBA00022989"/>
    </source>
</evidence>
<dbReference type="PANTHER" id="PTHR22776">
    <property type="entry name" value="MARVEL-CONTAINING POTENTIAL LIPID RAFT-ASSOCIATED PROTEIN"/>
    <property type="match status" value="1"/>
</dbReference>